<evidence type="ECO:0000313" key="3">
    <source>
        <dbReference type="Proteomes" id="UP000290174"/>
    </source>
</evidence>
<evidence type="ECO:0000313" key="2">
    <source>
        <dbReference type="EMBL" id="RXG86152.1"/>
    </source>
</evidence>
<dbReference type="EMBL" id="RKMK01000050">
    <property type="protein sequence ID" value="RXG86152.1"/>
    <property type="molecule type" value="Genomic_DNA"/>
</dbReference>
<dbReference type="Proteomes" id="UP000290174">
    <property type="component" value="Unassembled WGS sequence"/>
</dbReference>
<accession>A0A4Q0Q9Q6</accession>
<gene>
    <name evidence="2" type="ORF">EAS61_34080</name>
</gene>
<comment type="caution">
    <text evidence="2">The sequence shown here is derived from an EMBL/GenBank/DDBJ whole genome shotgun (WGS) entry which is preliminary data.</text>
</comment>
<dbReference type="Pfam" id="PF05272">
    <property type="entry name" value="VapE-like_dom"/>
    <property type="match status" value="1"/>
</dbReference>
<dbReference type="AlphaFoldDB" id="A0A4Q0Q9Q6"/>
<feature type="domain" description="Virulence-associated protein E-like" evidence="1">
    <location>
        <begin position="115"/>
        <end position="163"/>
    </location>
</feature>
<sequence length="175" mass="19954">MNKSRWREQLIRAKNDILKPLFANAVIALRGEQCWQGVVAFDLFAHQTMLMDVPPWRPLVDGAHFQPRPWTEQDDLAATHWLQTVEGIAVSPAVTAQAIELVARDRSFHPVQDYLDSLEHDGLFRLDTMLPTYFGADQTPYTKLVGRNMMISAVARIFDPVAKSIPSRSWRARRG</sequence>
<proteinExistence type="predicted"/>
<dbReference type="InterPro" id="IPR007936">
    <property type="entry name" value="VapE-like_dom"/>
</dbReference>
<name>A0A4Q0Q9Q6_9BRAD</name>
<reference evidence="2 3" key="1">
    <citation type="submission" date="2018-11" db="EMBL/GenBank/DDBJ databases">
        <title>Bradyrhizobium sp. nov., isolated from effective nodules of peanut in China.</title>
        <authorList>
            <person name="Li Y."/>
        </authorList>
    </citation>
    <scope>NUCLEOTIDE SEQUENCE [LARGE SCALE GENOMIC DNA]</scope>
    <source>
        <strain evidence="2 3">CCBAU 51770</strain>
    </source>
</reference>
<protein>
    <recommendedName>
        <fullName evidence="1">Virulence-associated protein E-like domain-containing protein</fullName>
    </recommendedName>
</protein>
<organism evidence="2 3">
    <name type="scientific">Bradyrhizobium zhanjiangense</name>
    <dbReference type="NCBI Taxonomy" id="1325107"/>
    <lineage>
        <taxon>Bacteria</taxon>
        <taxon>Pseudomonadati</taxon>
        <taxon>Pseudomonadota</taxon>
        <taxon>Alphaproteobacteria</taxon>
        <taxon>Hyphomicrobiales</taxon>
        <taxon>Nitrobacteraceae</taxon>
        <taxon>Bradyrhizobium</taxon>
    </lineage>
</organism>
<evidence type="ECO:0000259" key="1">
    <source>
        <dbReference type="Pfam" id="PF05272"/>
    </source>
</evidence>